<evidence type="ECO:0000256" key="7">
    <source>
        <dbReference type="ARBA" id="ARBA00022723"/>
    </source>
</evidence>
<keyword evidence="6 14" id="KW-0349">Heme</keyword>
<keyword evidence="11 14" id="KW-0408">Iron</keyword>
<sequence length="179" mass="21182">KEKVYEELVEIYGTQDPKTAPVKFEDLQFMNYLERVIKEILRLFPIAPVILRRLDENLQIGYVSGEYILPKGAEVFIGIIHMHRNEKYWPNALTFDPDRFLPENMKNIHPYCYIPFSNGPRNCIGSRYGMMSMKVVISTLLRTFVLKVDRRMEINEIELKMEMLLGSRKPLKVRIEKRN</sequence>
<dbReference type="OMA" id="WITARME"/>
<dbReference type="OrthoDB" id="7550871at2759"/>
<evidence type="ECO:0000256" key="13">
    <source>
        <dbReference type="ARBA" id="ARBA00023136"/>
    </source>
</evidence>
<comment type="similarity">
    <text evidence="5 15">Belongs to the cytochrome P450 family.</text>
</comment>
<dbReference type="PANTHER" id="PTHR24291">
    <property type="entry name" value="CYTOCHROME P450 FAMILY 4"/>
    <property type="match status" value="1"/>
</dbReference>
<keyword evidence="12 15" id="KW-0503">Monooxygenase</keyword>
<dbReference type="GO" id="GO:0016705">
    <property type="term" value="F:oxidoreductase activity, acting on paired donors, with incorporation or reduction of molecular oxygen"/>
    <property type="evidence" value="ECO:0007669"/>
    <property type="project" value="InterPro"/>
</dbReference>
<protein>
    <submittedName>
        <fullName evidence="16">Cytochrome P450 4g15</fullName>
    </submittedName>
</protein>
<dbReference type="STRING" id="610380.E2BXW3"/>
<dbReference type="PRINTS" id="PR00465">
    <property type="entry name" value="EP450IV"/>
</dbReference>
<evidence type="ECO:0000256" key="6">
    <source>
        <dbReference type="ARBA" id="ARBA00022617"/>
    </source>
</evidence>
<reference evidence="16 17" key="1">
    <citation type="journal article" date="2010" name="Science">
        <title>Genomic comparison of the ants Camponotus floridanus and Harpegnathos saltator.</title>
        <authorList>
            <person name="Bonasio R."/>
            <person name="Zhang G."/>
            <person name="Ye C."/>
            <person name="Mutti N.S."/>
            <person name="Fang X."/>
            <person name="Qin N."/>
            <person name="Donahue G."/>
            <person name="Yang P."/>
            <person name="Li Q."/>
            <person name="Li C."/>
            <person name="Zhang P."/>
            <person name="Huang Z."/>
            <person name="Berger S.L."/>
            <person name="Reinberg D."/>
            <person name="Wang J."/>
            <person name="Liebig J."/>
        </authorList>
    </citation>
    <scope>NUCLEOTIDE SEQUENCE [LARGE SCALE GENOMIC DNA]</scope>
    <source>
        <strain evidence="16 17">R22 G/1</strain>
    </source>
</reference>
<evidence type="ECO:0000256" key="4">
    <source>
        <dbReference type="ARBA" id="ARBA00004406"/>
    </source>
</evidence>
<dbReference type="GO" id="GO:0005789">
    <property type="term" value="C:endoplasmic reticulum membrane"/>
    <property type="evidence" value="ECO:0007669"/>
    <property type="project" value="UniProtKB-SubCell"/>
</dbReference>
<feature type="binding site" description="axial binding residue" evidence="14">
    <location>
        <position position="123"/>
    </location>
    <ligand>
        <name>heme</name>
        <dbReference type="ChEBI" id="CHEBI:30413"/>
    </ligand>
    <ligandPart>
        <name>Fe</name>
        <dbReference type="ChEBI" id="CHEBI:18248"/>
    </ligandPart>
</feature>
<dbReference type="AlphaFoldDB" id="E2BXW3"/>
<organism evidence="17">
    <name type="scientific">Harpegnathos saltator</name>
    <name type="common">Jerdon's jumping ant</name>
    <dbReference type="NCBI Taxonomy" id="610380"/>
    <lineage>
        <taxon>Eukaryota</taxon>
        <taxon>Metazoa</taxon>
        <taxon>Ecdysozoa</taxon>
        <taxon>Arthropoda</taxon>
        <taxon>Hexapoda</taxon>
        <taxon>Insecta</taxon>
        <taxon>Pterygota</taxon>
        <taxon>Neoptera</taxon>
        <taxon>Endopterygota</taxon>
        <taxon>Hymenoptera</taxon>
        <taxon>Apocrita</taxon>
        <taxon>Aculeata</taxon>
        <taxon>Formicoidea</taxon>
        <taxon>Formicidae</taxon>
        <taxon>Ponerinae</taxon>
        <taxon>Ponerini</taxon>
        <taxon>Harpegnathos</taxon>
    </lineage>
</organism>
<keyword evidence="8" id="KW-0256">Endoplasmic reticulum</keyword>
<dbReference type="InterPro" id="IPR002403">
    <property type="entry name" value="Cyt_P450_E_grp-IV"/>
</dbReference>
<dbReference type="PANTHER" id="PTHR24291:SF189">
    <property type="entry name" value="CYTOCHROME P450 4C3-RELATED"/>
    <property type="match status" value="1"/>
</dbReference>
<dbReference type="GO" id="GO:0004497">
    <property type="term" value="F:monooxygenase activity"/>
    <property type="evidence" value="ECO:0007669"/>
    <property type="project" value="UniProtKB-KW"/>
</dbReference>
<dbReference type="GO" id="GO:0020037">
    <property type="term" value="F:heme binding"/>
    <property type="evidence" value="ECO:0007669"/>
    <property type="project" value="InterPro"/>
</dbReference>
<keyword evidence="10 15" id="KW-0560">Oxidoreductase</keyword>
<dbReference type="SUPFAM" id="SSF48264">
    <property type="entry name" value="Cytochrome P450"/>
    <property type="match status" value="1"/>
</dbReference>
<evidence type="ECO:0000313" key="17">
    <source>
        <dbReference type="Proteomes" id="UP000008237"/>
    </source>
</evidence>
<dbReference type="Proteomes" id="UP000008237">
    <property type="component" value="Unassembled WGS sequence"/>
</dbReference>
<evidence type="ECO:0000256" key="11">
    <source>
        <dbReference type="ARBA" id="ARBA00023004"/>
    </source>
</evidence>
<comment type="cofactor">
    <cofactor evidence="1 14">
        <name>heme</name>
        <dbReference type="ChEBI" id="CHEBI:30413"/>
    </cofactor>
</comment>
<dbReference type="Gene3D" id="1.10.630.10">
    <property type="entry name" value="Cytochrome P450"/>
    <property type="match status" value="1"/>
</dbReference>
<evidence type="ECO:0000256" key="1">
    <source>
        <dbReference type="ARBA" id="ARBA00001971"/>
    </source>
</evidence>
<feature type="non-terminal residue" evidence="16">
    <location>
        <position position="1"/>
    </location>
</feature>
<dbReference type="GO" id="GO:0005506">
    <property type="term" value="F:iron ion binding"/>
    <property type="evidence" value="ECO:0007669"/>
    <property type="project" value="InterPro"/>
</dbReference>
<evidence type="ECO:0000256" key="14">
    <source>
        <dbReference type="PIRSR" id="PIRSR602403-1"/>
    </source>
</evidence>
<gene>
    <name evidence="16" type="ORF">EAI_03171</name>
</gene>
<evidence type="ECO:0000256" key="3">
    <source>
        <dbReference type="ARBA" id="ARBA00004174"/>
    </source>
</evidence>
<evidence type="ECO:0000256" key="10">
    <source>
        <dbReference type="ARBA" id="ARBA00023002"/>
    </source>
</evidence>
<evidence type="ECO:0000256" key="2">
    <source>
        <dbReference type="ARBA" id="ARBA00003690"/>
    </source>
</evidence>
<evidence type="ECO:0000256" key="15">
    <source>
        <dbReference type="RuleBase" id="RU000461"/>
    </source>
</evidence>
<proteinExistence type="inferred from homology"/>
<comment type="subcellular location">
    <subcellularLocation>
        <location evidence="4">Endoplasmic reticulum membrane</location>
        <topology evidence="4">Peripheral membrane protein</topology>
    </subcellularLocation>
    <subcellularLocation>
        <location evidence="3">Microsome membrane</location>
        <topology evidence="3">Peripheral membrane protein</topology>
    </subcellularLocation>
</comment>
<evidence type="ECO:0000313" key="16">
    <source>
        <dbReference type="EMBL" id="EFN79463.1"/>
    </source>
</evidence>
<name>E2BXW3_HARSA</name>
<dbReference type="InterPro" id="IPR017972">
    <property type="entry name" value="Cyt_P450_CS"/>
</dbReference>
<evidence type="ECO:0000256" key="9">
    <source>
        <dbReference type="ARBA" id="ARBA00022848"/>
    </source>
</evidence>
<dbReference type="InterPro" id="IPR050196">
    <property type="entry name" value="Cytochrome_P450_Monoox"/>
</dbReference>
<keyword evidence="7 14" id="KW-0479">Metal-binding</keyword>
<dbReference type="PRINTS" id="PR00385">
    <property type="entry name" value="P450"/>
</dbReference>
<evidence type="ECO:0000256" key="5">
    <source>
        <dbReference type="ARBA" id="ARBA00010617"/>
    </source>
</evidence>
<dbReference type="PROSITE" id="PS00086">
    <property type="entry name" value="CYTOCHROME_P450"/>
    <property type="match status" value="1"/>
</dbReference>
<comment type="function">
    <text evidence="2">May be involved in the metabolism of insect hormones and in the breakdown of synthetic insecticides.</text>
</comment>
<accession>E2BXW3</accession>
<dbReference type="Pfam" id="PF00067">
    <property type="entry name" value="p450"/>
    <property type="match status" value="1"/>
</dbReference>
<evidence type="ECO:0000256" key="12">
    <source>
        <dbReference type="ARBA" id="ARBA00023033"/>
    </source>
</evidence>
<keyword evidence="13" id="KW-0472">Membrane</keyword>
<dbReference type="InterPro" id="IPR036396">
    <property type="entry name" value="Cyt_P450_sf"/>
</dbReference>
<keyword evidence="9" id="KW-0492">Microsome</keyword>
<keyword evidence="17" id="KW-1185">Reference proteome</keyword>
<evidence type="ECO:0000256" key="8">
    <source>
        <dbReference type="ARBA" id="ARBA00022824"/>
    </source>
</evidence>
<dbReference type="InParanoid" id="E2BXW3"/>
<dbReference type="InterPro" id="IPR001128">
    <property type="entry name" value="Cyt_P450"/>
</dbReference>
<dbReference type="EMBL" id="GL451328">
    <property type="protein sequence ID" value="EFN79463.1"/>
    <property type="molecule type" value="Genomic_DNA"/>
</dbReference>